<dbReference type="InterPro" id="IPR027417">
    <property type="entry name" value="P-loop_NTPase"/>
</dbReference>
<evidence type="ECO:0008006" key="3">
    <source>
        <dbReference type="Google" id="ProtNLM"/>
    </source>
</evidence>
<organism evidence="1 2">
    <name type="scientific">Arcanobacterium phocae</name>
    <dbReference type="NCBI Taxonomy" id="131112"/>
    <lineage>
        <taxon>Bacteria</taxon>
        <taxon>Bacillati</taxon>
        <taxon>Actinomycetota</taxon>
        <taxon>Actinomycetes</taxon>
        <taxon>Actinomycetales</taxon>
        <taxon>Actinomycetaceae</taxon>
        <taxon>Arcanobacterium</taxon>
    </lineage>
</organism>
<dbReference type="AlphaFoldDB" id="A0A1H2LD42"/>
<dbReference type="Gene3D" id="3.40.50.300">
    <property type="entry name" value="P-loop containing nucleotide triphosphate hydrolases"/>
    <property type="match status" value="1"/>
</dbReference>
<accession>A0A1H2LD42</accession>
<evidence type="ECO:0000313" key="2">
    <source>
        <dbReference type="Proteomes" id="UP000214355"/>
    </source>
</evidence>
<dbReference type="Proteomes" id="UP000214355">
    <property type="component" value="Chromosome I"/>
</dbReference>
<dbReference type="STRING" id="131112.SAMN04489737_0604"/>
<protein>
    <recommendedName>
        <fullName evidence="3">Pilus assembly protein CpaE</fullName>
    </recommendedName>
</protein>
<dbReference type="EMBL" id="LT629804">
    <property type="protein sequence ID" value="SDU78762.1"/>
    <property type="molecule type" value="Genomic_DNA"/>
</dbReference>
<keyword evidence="2" id="KW-1185">Reference proteome</keyword>
<sequence>MKTMTHKVPELELVSVLYRGNDENIESELRRLAQIVGLDFQAVPESDRTVDGVLTFQSHGTTPLMVTAQFHDMFASYFARGIAKFHIRDDSADVMALMSSVGATVRGTVVGLAGAHGGAGVSSLSAWLSRLASSEGTPVALADLNRASDSWQMLLGSACEGRSRLDVGHVRGTLLPGKLADSLANWHGVHVLASNEGDHTKFPRSCSGIISALAQVHAWTFLDMGVMGTDWDTQRDWLRWCDVLVLVTGPSVANVDACRIKKQEIGAQIHPIIVANTVKSHLEADHVATSLEYGDVYGVRRMRSMRADCDHGLVPGDRARSKTGKDITRLWTVIKESVAS</sequence>
<dbReference type="RefSeq" id="WP_172801307.1">
    <property type="nucleotide sequence ID" value="NZ_LT629804.1"/>
</dbReference>
<proteinExistence type="predicted"/>
<evidence type="ECO:0000313" key="1">
    <source>
        <dbReference type="EMBL" id="SDU78762.1"/>
    </source>
</evidence>
<dbReference type="SUPFAM" id="SSF52540">
    <property type="entry name" value="P-loop containing nucleoside triphosphate hydrolases"/>
    <property type="match status" value="1"/>
</dbReference>
<gene>
    <name evidence="1" type="ORF">SAMN04489737_0604</name>
</gene>
<dbReference type="GeneID" id="65344350"/>
<reference evidence="2" key="1">
    <citation type="submission" date="2016-10" db="EMBL/GenBank/DDBJ databases">
        <authorList>
            <person name="Varghese N."/>
            <person name="Submissions S."/>
        </authorList>
    </citation>
    <scope>NUCLEOTIDE SEQUENCE [LARGE SCALE GENOMIC DNA]</scope>
    <source>
        <strain evidence="2">DSM 10002</strain>
    </source>
</reference>
<name>A0A1H2LD42_9ACTO</name>